<dbReference type="InterPro" id="IPR010259">
    <property type="entry name" value="S8pro/Inhibitor_I9"/>
</dbReference>
<proteinExistence type="inferred from homology"/>
<dbReference type="SUPFAM" id="SSF52743">
    <property type="entry name" value="Subtilisin-like"/>
    <property type="match status" value="1"/>
</dbReference>
<dbReference type="InterPro" id="IPR050131">
    <property type="entry name" value="Peptidase_S8_subtilisin-like"/>
</dbReference>
<dbReference type="PANTHER" id="PTHR43806">
    <property type="entry name" value="PEPTIDASE S8"/>
    <property type="match status" value="1"/>
</dbReference>
<keyword evidence="2 5" id="KW-0645">Protease</keyword>
<dbReference type="InterPro" id="IPR015500">
    <property type="entry name" value="Peptidase_S8_subtilisin-rel"/>
</dbReference>
<dbReference type="InterPro" id="IPR023827">
    <property type="entry name" value="Peptidase_S8_Asp-AS"/>
</dbReference>
<name>M2QYJ9_CERS8</name>
<dbReference type="GO" id="GO:0005615">
    <property type="term" value="C:extracellular space"/>
    <property type="evidence" value="ECO:0007669"/>
    <property type="project" value="TreeGrafter"/>
</dbReference>
<protein>
    <recommendedName>
        <fullName evidence="11">Peptidase S8/S53 domain-containing protein</fullName>
    </recommendedName>
</protein>
<dbReference type="HOGENOM" id="CLU_011263_1_0_1"/>
<organism evidence="9 10">
    <name type="scientific">Ceriporiopsis subvermispora (strain B)</name>
    <name type="common">White-rot fungus</name>
    <name type="synonym">Gelatoporia subvermispora</name>
    <dbReference type="NCBI Taxonomy" id="914234"/>
    <lineage>
        <taxon>Eukaryota</taxon>
        <taxon>Fungi</taxon>
        <taxon>Dikarya</taxon>
        <taxon>Basidiomycota</taxon>
        <taxon>Agaricomycotina</taxon>
        <taxon>Agaricomycetes</taxon>
        <taxon>Polyporales</taxon>
        <taxon>Gelatoporiaceae</taxon>
        <taxon>Gelatoporia</taxon>
    </lineage>
</organism>
<dbReference type="InterPro" id="IPR000209">
    <property type="entry name" value="Peptidase_S8/S53_dom"/>
</dbReference>
<dbReference type="GO" id="GO:0004252">
    <property type="term" value="F:serine-type endopeptidase activity"/>
    <property type="evidence" value="ECO:0007669"/>
    <property type="project" value="UniProtKB-UniRule"/>
</dbReference>
<sequence>MSTNDSPRVDIVKASGDKKESSYIVTLKEGVHKPTHLDWLRERLSEHSSITYDYSEFLHAYAGTFDEATLEHIRNSPDVESIHEDSIATFGDQQMFATWGLARISQGPRLSNQDPHSTDFTYVFPTHPGRGVNIYVVDSGVRTTHDEFTRLYGIRATWGWVAQGFTQTDDVGHGTGVAGVAAGALKGVAKEANIIAVKVGSGSGPSTSDVLGGLAWVASDYPTRRTAAVVNISIYNRQRIPQWDNAVQSLAQLGLHVVVCAGNDNANADNVSPAASDYVTTVGATDITDTRASFSNWGNALDVYGPGVQIVTASSTNDQTLQWKDGTSFAAPFVAGIIACWISMSGNKTPAEMIKQVRDMASQNLISGICELLTVLFLYSNLVELTA</sequence>
<evidence type="ECO:0000259" key="7">
    <source>
        <dbReference type="Pfam" id="PF00082"/>
    </source>
</evidence>
<dbReference type="OrthoDB" id="19448at2759"/>
<dbReference type="InterPro" id="IPR034193">
    <property type="entry name" value="PCSK9_ProteinaseK-like"/>
</dbReference>
<dbReference type="PROSITE" id="PS00136">
    <property type="entry name" value="SUBTILASE_ASP"/>
    <property type="match status" value="1"/>
</dbReference>
<reference evidence="9 10" key="1">
    <citation type="journal article" date="2012" name="Proc. Natl. Acad. Sci. U.S.A.">
        <title>Comparative genomics of Ceriporiopsis subvermispora and Phanerochaete chrysosporium provide insight into selective ligninolysis.</title>
        <authorList>
            <person name="Fernandez-Fueyo E."/>
            <person name="Ruiz-Duenas F.J."/>
            <person name="Ferreira P."/>
            <person name="Floudas D."/>
            <person name="Hibbett D.S."/>
            <person name="Canessa P."/>
            <person name="Larrondo L.F."/>
            <person name="James T.Y."/>
            <person name="Seelenfreund D."/>
            <person name="Lobos S."/>
            <person name="Polanco R."/>
            <person name="Tello M."/>
            <person name="Honda Y."/>
            <person name="Watanabe T."/>
            <person name="Watanabe T."/>
            <person name="Ryu J.S."/>
            <person name="Kubicek C.P."/>
            <person name="Schmoll M."/>
            <person name="Gaskell J."/>
            <person name="Hammel K.E."/>
            <person name="St John F.J."/>
            <person name="Vanden Wymelenberg A."/>
            <person name="Sabat G."/>
            <person name="Splinter BonDurant S."/>
            <person name="Syed K."/>
            <person name="Yadav J.S."/>
            <person name="Doddapaneni H."/>
            <person name="Subramanian V."/>
            <person name="Lavin J.L."/>
            <person name="Oguiza J.A."/>
            <person name="Perez G."/>
            <person name="Pisabarro A.G."/>
            <person name="Ramirez L."/>
            <person name="Santoyo F."/>
            <person name="Master E."/>
            <person name="Coutinho P.M."/>
            <person name="Henrissat B."/>
            <person name="Lombard V."/>
            <person name="Magnuson J.K."/>
            <person name="Kuees U."/>
            <person name="Hori C."/>
            <person name="Igarashi K."/>
            <person name="Samejima M."/>
            <person name="Held B.W."/>
            <person name="Barry K.W."/>
            <person name="LaButti K.M."/>
            <person name="Lapidus A."/>
            <person name="Lindquist E.A."/>
            <person name="Lucas S.M."/>
            <person name="Riley R."/>
            <person name="Salamov A.A."/>
            <person name="Hoffmeister D."/>
            <person name="Schwenk D."/>
            <person name="Hadar Y."/>
            <person name="Yarden O."/>
            <person name="de Vries R.P."/>
            <person name="Wiebenga A."/>
            <person name="Stenlid J."/>
            <person name="Eastwood D."/>
            <person name="Grigoriev I.V."/>
            <person name="Berka R.M."/>
            <person name="Blanchette R.A."/>
            <person name="Kersten P."/>
            <person name="Martinez A.T."/>
            <person name="Vicuna R."/>
            <person name="Cullen D."/>
        </authorList>
    </citation>
    <scope>NUCLEOTIDE SEQUENCE [LARGE SCALE GENOMIC DNA]</scope>
    <source>
        <strain evidence="9 10">B</strain>
    </source>
</reference>
<dbReference type="PRINTS" id="PR00723">
    <property type="entry name" value="SUBTILISIN"/>
</dbReference>
<accession>M2QYJ9</accession>
<feature type="active site" description="Charge relay system" evidence="5">
    <location>
        <position position="328"/>
    </location>
</feature>
<dbReference type="PROSITE" id="PS00138">
    <property type="entry name" value="SUBTILASE_SER"/>
    <property type="match status" value="1"/>
</dbReference>
<feature type="active site" description="Charge relay system" evidence="5">
    <location>
        <position position="173"/>
    </location>
</feature>
<dbReference type="AlphaFoldDB" id="M2QYJ9"/>
<evidence type="ECO:0000313" key="9">
    <source>
        <dbReference type="EMBL" id="EMD30992.1"/>
    </source>
</evidence>
<dbReference type="EMBL" id="KB445826">
    <property type="protein sequence ID" value="EMD30992.1"/>
    <property type="molecule type" value="Genomic_DNA"/>
</dbReference>
<dbReference type="GO" id="GO:0006508">
    <property type="term" value="P:proteolysis"/>
    <property type="evidence" value="ECO:0007669"/>
    <property type="project" value="UniProtKB-KW"/>
</dbReference>
<dbReference type="InterPro" id="IPR036852">
    <property type="entry name" value="Peptidase_S8/S53_dom_sf"/>
</dbReference>
<dbReference type="PROSITE" id="PS51892">
    <property type="entry name" value="SUBTILASE"/>
    <property type="match status" value="1"/>
</dbReference>
<dbReference type="CDD" id="cd04077">
    <property type="entry name" value="Peptidases_S8_PCSK9_ProteinaseK_like"/>
    <property type="match status" value="1"/>
</dbReference>
<dbReference type="InterPro" id="IPR037045">
    <property type="entry name" value="S8pro/Inhibitor_I9_sf"/>
</dbReference>
<dbReference type="PROSITE" id="PS00137">
    <property type="entry name" value="SUBTILASE_HIS"/>
    <property type="match status" value="1"/>
</dbReference>
<feature type="domain" description="Inhibitor I9" evidence="8">
    <location>
        <begin position="22"/>
        <end position="87"/>
    </location>
</feature>
<dbReference type="STRING" id="914234.M2QYJ9"/>
<evidence type="ECO:0000256" key="3">
    <source>
        <dbReference type="ARBA" id="ARBA00022801"/>
    </source>
</evidence>
<dbReference type="Pfam" id="PF00082">
    <property type="entry name" value="Peptidase_S8"/>
    <property type="match status" value="1"/>
</dbReference>
<dbReference type="Pfam" id="PF05922">
    <property type="entry name" value="Inhibitor_I9"/>
    <property type="match status" value="1"/>
</dbReference>
<dbReference type="Gene3D" id="3.30.70.80">
    <property type="entry name" value="Peptidase S8 propeptide/proteinase inhibitor I9"/>
    <property type="match status" value="1"/>
</dbReference>
<evidence type="ECO:0000256" key="5">
    <source>
        <dbReference type="PROSITE-ProRule" id="PRU01240"/>
    </source>
</evidence>
<evidence type="ECO:0008006" key="11">
    <source>
        <dbReference type="Google" id="ProtNLM"/>
    </source>
</evidence>
<evidence type="ECO:0000256" key="1">
    <source>
        <dbReference type="ARBA" id="ARBA00011073"/>
    </source>
</evidence>
<comment type="similarity">
    <text evidence="1 5 6">Belongs to the peptidase S8 family.</text>
</comment>
<keyword evidence="10" id="KW-1185">Reference proteome</keyword>
<evidence type="ECO:0000256" key="4">
    <source>
        <dbReference type="ARBA" id="ARBA00022825"/>
    </source>
</evidence>
<dbReference type="InterPro" id="IPR023828">
    <property type="entry name" value="Peptidase_S8_Ser-AS"/>
</dbReference>
<dbReference type="Gene3D" id="3.40.50.200">
    <property type="entry name" value="Peptidase S8/S53 domain"/>
    <property type="match status" value="1"/>
</dbReference>
<keyword evidence="4 5" id="KW-0720">Serine protease</keyword>
<evidence type="ECO:0000313" key="10">
    <source>
        <dbReference type="Proteomes" id="UP000016930"/>
    </source>
</evidence>
<evidence type="ECO:0000256" key="6">
    <source>
        <dbReference type="RuleBase" id="RU003355"/>
    </source>
</evidence>
<feature type="active site" description="Charge relay system" evidence="5">
    <location>
        <position position="138"/>
    </location>
</feature>
<evidence type="ECO:0000259" key="8">
    <source>
        <dbReference type="Pfam" id="PF05922"/>
    </source>
</evidence>
<dbReference type="Proteomes" id="UP000016930">
    <property type="component" value="Unassembled WGS sequence"/>
</dbReference>
<dbReference type="PANTHER" id="PTHR43806:SF11">
    <property type="entry name" value="CEREVISIN-RELATED"/>
    <property type="match status" value="1"/>
</dbReference>
<feature type="domain" description="Peptidase S8/S53" evidence="7">
    <location>
        <begin position="129"/>
        <end position="357"/>
    </location>
</feature>
<keyword evidence="3 5" id="KW-0378">Hydrolase</keyword>
<dbReference type="InterPro" id="IPR022398">
    <property type="entry name" value="Peptidase_S8_His-AS"/>
</dbReference>
<gene>
    <name evidence="9" type="ORF">CERSUDRAFT_163585</name>
</gene>
<evidence type="ECO:0000256" key="2">
    <source>
        <dbReference type="ARBA" id="ARBA00022670"/>
    </source>
</evidence>